<evidence type="ECO:0000256" key="9">
    <source>
        <dbReference type="ARBA" id="ARBA00023239"/>
    </source>
</evidence>
<evidence type="ECO:0000256" key="7">
    <source>
        <dbReference type="ARBA" id="ARBA00022723"/>
    </source>
</evidence>
<evidence type="ECO:0000256" key="12">
    <source>
        <dbReference type="RuleBase" id="RU004395"/>
    </source>
</evidence>
<proteinExistence type="inferred from homology"/>
<dbReference type="PANTHER" id="PTHR43181">
    <property type="entry name" value="2-C-METHYL-D-ERYTHRITOL 2,4-CYCLODIPHOSPHATE SYNTHASE, CHLOROPLASTIC"/>
    <property type="match status" value="1"/>
</dbReference>
<evidence type="ECO:0000256" key="4">
    <source>
        <dbReference type="ARBA" id="ARBA00008480"/>
    </source>
</evidence>
<dbReference type="CDD" id="cd02516">
    <property type="entry name" value="CDP-ME_synthetase"/>
    <property type="match status" value="1"/>
</dbReference>
<dbReference type="PROSITE" id="PS01350">
    <property type="entry name" value="ISPF"/>
    <property type="match status" value="1"/>
</dbReference>
<keyword evidence="5 11" id="KW-0808">Transferase</keyword>
<feature type="binding site" evidence="11">
    <location>
        <begin position="271"/>
        <end position="273"/>
    </location>
    <ligand>
        <name>4-CDP-2-C-methyl-D-erythritol 2-phosphate</name>
        <dbReference type="ChEBI" id="CHEBI:57919"/>
    </ligand>
</feature>
<feature type="binding site" evidence="11">
    <location>
        <position position="223"/>
    </location>
    <ligand>
        <name>a divalent metal cation</name>
        <dbReference type="ChEBI" id="CHEBI:60240"/>
    </ligand>
</feature>
<keyword evidence="9 11" id="KW-0456">Lyase</keyword>
<keyword evidence="8 11" id="KW-0414">Isoprene biosynthesis</keyword>
<dbReference type="PATRIC" id="fig|1094558.3.peg.1226"/>
<dbReference type="HOGENOM" id="CLU_042800_1_1_5"/>
<feature type="site" description="Transition state stabilizer" evidence="11">
    <location>
        <position position="19"/>
    </location>
</feature>
<keyword evidence="15" id="KW-1185">Reference proteome</keyword>
<feature type="binding site" evidence="11">
    <location>
        <position position="357"/>
    </location>
    <ligand>
        <name>4-CDP-2-C-methyl-D-erythritol 2-phosphate</name>
        <dbReference type="ChEBI" id="CHEBI:57919"/>
    </ligand>
</feature>
<dbReference type="GO" id="GO:0016114">
    <property type="term" value="P:terpenoid biosynthetic process"/>
    <property type="evidence" value="ECO:0007669"/>
    <property type="project" value="InterPro"/>
</dbReference>
<dbReference type="CDD" id="cd00554">
    <property type="entry name" value="MECDP_synthase"/>
    <property type="match status" value="1"/>
</dbReference>
<feature type="site" description="Transition state stabilizer" evidence="11">
    <location>
        <position position="249"/>
    </location>
</feature>
<dbReference type="InterPro" id="IPR026596">
    <property type="entry name" value="IspD/F"/>
</dbReference>
<dbReference type="EC" id="2.7.7.60" evidence="11"/>
<comment type="catalytic activity">
    <reaction evidence="1 11 12">
        <text>4-CDP-2-C-methyl-D-erythritol 2-phosphate = 2-C-methyl-D-erythritol 2,4-cyclic diphosphate + CMP</text>
        <dbReference type="Rhea" id="RHEA:23864"/>
        <dbReference type="ChEBI" id="CHEBI:57919"/>
        <dbReference type="ChEBI" id="CHEBI:58483"/>
        <dbReference type="ChEBI" id="CHEBI:60377"/>
        <dbReference type="EC" id="4.6.1.12"/>
    </reaction>
</comment>
<dbReference type="PANTHER" id="PTHR43181:SF1">
    <property type="entry name" value="2-C-METHYL-D-ERYTHRITOL 2,4-CYCLODIPHOSPHATE SYNTHASE, CHLOROPLASTIC"/>
    <property type="match status" value="1"/>
</dbReference>
<dbReference type="NCBIfam" id="NF006899">
    <property type="entry name" value="PRK09382.1"/>
    <property type="match status" value="1"/>
</dbReference>
<gene>
    <name evidence="11" type="primary">ispDF</name>
    <name evidence="14" type="ORF">ME5_01129</name>
</gene>
<evidence type="ECO:0000256" key="6">
    <source>
        <dbReference type="ARBA" id="ARBA00022695"/>
    </source>
</evidence>
<dbReference type="Pfam" id="PF02542">
    <property type="entry name" value="YgbB"/>
    <property type="match status" value="1"/>
</dbReference>
<dbReference type="Gene3D" id="3.30.1330.50">
    <property type="entry name" value="2-C-methyl-D-erythritol 2,4-cyclodiphosphate synthase"/>
    <property type="match status" value="1"/>
</dbReference>
<organism evidence="14 15">
    <name type="scientific">Bartonella tamiae Th239</name>
    <dbReference type="NCBI Taxonomy" id="1094558"/>
    <lineage>
        <taxon>Bacteria</taxon>
        <taxon>Pseudomonadati</taxon>
        <taxon>Pseudomonadota</taxon>
        <taxon>Alphaproteobacteria</taxon>
        <taxon>Hyphomicrobiales</taxon>
        <taxon>Bartonellaceae</taxon>
        <taxon>Bartonella</taxon>
    </lineage>
</organism>
<evidence type="ECO:0000256" key="2">
    <source>
        <dbReference type="ARBA" id="ARBA00001968"/>
    </source>
</evidence>
<dbReference type="UniPathway" id="UPA00056">
    <property type="reaction ID" value="UER00093"/>
</dbReference>
<evidence type="ECO:0000256" key="1">
    <source>
        <dbReference type="ARBA" id="ARBA00000200"/>
    </source>
</evidence>
<feature type="domain" description="2-C-methyl-D-erythritol 2,4-cyclodiphosphate synthase" evidence="13">
    <location>
        <begin position="216"/>
        <end position="369"/>
    </location>
</feature>
<dbReference type="Gene3D" id="3.90.550.10">
    <property type="entry name" value="Spore Coat Polysaccharide Biosynthesis Protein SpsA, Chain A"/>
    <property type="match status" value="1"/>
</dbReference>
<dbReference type="InterPro" id="IPR020555">
    <property type="entry name" value="MECDP_synthase_CS"/>
</dbReference>
<dbReference type="eggNOG" id="COG1211">
    <property type="taxonomic scope" value="Bacteria"/>
</dbReference>
<dbReference type="AlphaFoldDB" id="J0ZQ35"/>
<evidence type="ECO:0000256" key="10">
    <source>
        <dbReference type="ARBA" id="ARBA00023268"/>
    </source>
</evidence>
<dbReference type="EMBL" id="AIMB01000007">
    <property type="protein sequence ID" value="EJF90728.1"/>
    <property type="molecule type" value="Genomic_DNA"/>
</dbReference>
<comment type="similarity">
    <text evidence="4 12">Belongs to the IspF family.</text>
</comment>
<evidence type="ECO:0000256" key="3">
    <source>
        <dbReference type="ARBA" id="ARBA00004709"/>
    </source>
</evidence>
<evidence type="ECO:0000259" key="13">
    <source>
        <dbReference type="Pfam" id="PF02542"/>
    </source>
</evidence>
<comment type="caution">
    <text evidence="11">Lacks conserved residue(s) required for the propagation of feature annotation.</text>
</comment>
<keyword evidence="10 11" id="KW-0511">Multifunctional enzyme</keyword>
<feature type="binding site" evidence="11">
    <location>
        <position position="354"/>
    </location>
    <ligand>
        <name>4-CDP-2-C-methyl-D-erythritol 2-phosphate</name>
        <dbReference type="ChEBI" id="CHEBI:57919"/>
    </ligand>
</feature>
<protein>
    <recommendedName>
        <fullName evidence="11">Bifunctional enzyme IspD/IspF</fullName>
    </recommendedName>
    <domain>
        <recommendedName>
            <fullName evidence="11">2-C-methyl-D-erythritol 4-phosphate cytidylyltransferase</fullName>
            <ecNumber evidence="11">2.7.7.60</ecNumber>
        </recommendedName>
        <alternativeName>
            <fullName evidence="11">4-diphosphocytidyl-2C-methyl-D-erythritol synthase</fullName>
        </alternativeName>
        <alternativeName>
            <fullName evidence="11">MEP cytidylyltransferase</fullName>
            <shortName evidence="11">MCT</shortName>
        </alternativeName>
    </domain>
    <domain>
        <recommendedName>
            <fullName evidence="11">2-C-methyl-D-erythritol 2,4-cyclodiphosphate synthase</fullName>
            <shortName evidence="11">MECDP-synthase</shortName>
            <shortName evidence="11">MECPP-synthase</shortName>
            <shortName evidence="11">MECPS</shortName>
            <ecNumber evidence="11">4.6.1.12</ecNumber>
        </recommendedName>
    </domain>
</protein>
<feature type="binding site" evidence="11">
    <location>
        <position position="257"/>
    </location>
    <ligand>
        <name>a divalent metal cation</name>
        <dbReference type="ChEBI" id="CHEBI:60240"/>
    </ligand>
</feature>
<dbReference type="NCBIfam" id="TIGR00151">
    <property type="entry name" value="ispF"/>
    <property type="match status" value="1"/>
</dbReference>
<comment type="function">
    <text evidence="11">Bifunctional enzyme that catalyzes the formation of 4-diphosphocytidyl-2-C-methyl-D-erythritol from CTP and 2-C-methyl-D-erythritol 4-phosphate (MEP) (IspD), and catalyzes the conversion of 4-diphosphocytidyl-2-C-methyl-D-erythritol 2-phosphate (CDP-ME2P) to 2-C-methyl-D-erythritol 2,4-cyclodiphosphate (ME-CPP) with a corresponding release of cytidine 5-monophosphate (CMP) (IspF).</text>
</comment>
<dbReference type="GO" id="GO:0050518">
    <property type="term" value="F:2-C-methyl-D-erythritol 4-phosphate cytidylyltransferase activity"/>
    <property type="evidence" value="ECO:0007669"/>
    <property type="project" value="UniProtKB-UniRule"/>
</dbReference>
<dbReference type="EC" id="4.6.1.12" evidence="11"/>
<feature type="site" description="Positions MEP for the nucleophilic attack" evidence="11">
    <location>
        <position position="128"/>
    </location>
</feature>
<sequence length="379" mass="42428">MLDKHAIIFHTLRSFVKSKLFSTIILVIHRDDKQICYEKLEDFSDRIKIVYGDATRQVSTLNGLRALKDHNPNYVFIHDGVRPFINDHLLHDIIDQLSFDRGVLPALPVSDTLKRSDKNNYVCETISRHHLFYAQTPQAFPYQAILQAHEKAFTENLLTFTDDSAIAEWAGLSVKIMQGDSDNFKITWPEDLIRAKQRVRNEKVLPYETSSNFPDIRTGNGYDVHAFESGESVTLCGVKIPYDRQLKGHSDADVGLHALTDALLATRGAGDIGTHFPPSEQKWKNVASNVFVRHAVNLIKHAHGRIINIDITLIAEEPKIGPHREAMTNALMAMLGISADRISIKATTNEKIGFIGRKEGIAAIATANVIYPGEVPSCL</sequence>
<dbReference type="Pfam" id="PF01128">
    <property type="entry name" value="IspD"/>
    <property type="match status" value="1"/>
</dbReference>
<dbReference type="InterPro" id="IPR003526">
    <property type="entry name" value="MECDP_synthase"/>
</dbReference>
<comment type="caution">
    <text evidence="14">The sequence shown here is derived from an EMBL/GenBank/DDBJ whole genome shotgun (WGS) entry which is preliminary data.</text>
</comment>
<dbReference type="GO" id="GO:0008685">
    <property type="term" value="F:2-C-methyl-D-erythritol 2,4-cyclodiphosphate synthase activity"/>
    <property type="evidence" value="ECO:0007669"/>
    <property type="project" value="UniProtKB-UniRule"/>
</dbReference>
<dbReference type="Proteomes" id="UP000008952">
    <property type="component" value="Unassembled WGS sequence"/>
</dbReference>
<comment type="cofactor">
    <cofactor evidence="2 11">
        <name>a divalent metal cation</name>
        <dbReference type="ChEBI" id="CHEBI:60240"/>
    </cofactor>
</comment>
<dbReference type="GO" id="GO:0019288">
    <property type="term" value="P:isopentenyl diphosphate biosynthetic process, methylerythritol 4-phosphate pathway"/>
    <property type="evidence" value="ECO:0007669"/>
    <property type="project" value="UniProtKB-UniRule"/>
</dbReference>
<evidence type="ECO:0000256" key="11">
    <source>
        <dbReference type="HAMAP-Rule" id="MF_01520"/>
    </source>
</evidence>
<dbReference type="InterPro" id="IPR029044">
    <property type="entry name" value="Nucleotide-diphossugar_trans"/>
</dbReference>
<comment type="similarity">
    <text evidence="11">In the C-terminal section; belongs to the IspF family.</text>
</comment>
<keyword evidence="7 11" id="KW-0479">Metal-binding</keyword>
<dbReference type="SUPFAM" id="SSF53448">
    <property type="entry name" value="Nucleotide-diphospho-sugar transferases"/>
    <property type="match status" value="1"/>
</dbReference>
<comment type="catalytic activity">
    <reaction evidence="11">
        <text>2-C-methyl-D-erythritol 4-phosphate + CTP + H(+) = 4-CDP-2-C-methyl-D-erythritol + diphosphate</text>
        <dbReference type="Rhea" id="RHEA:13429"/>
        <dbReference type="ChEBI" id="CHEBI:15378"/>
        <dbReference type="ChEBI" id="CHEBI:33019"/>
        <dbReference type="ChEBI" id="CHEBI:37563"/>
        <dbReference type="ChEBI" id="CHEBI:57823"/>
        <dbReference type="ChEBI" id="CHEBI:58262"/>
        <dbReference type="EC" id="2.7.7.60"/>
    </reaction>
</comment>
<dbReference type="InterPro" id="IPR034683">
    <property type="entry name" value="IspD/TarI"/>
</dbReference>
<feature type="binding site" evidence="11">
    <location>
        <begin position="249"/>
        <end position="250"/>
    </location>
    <ligand>
        <name>4-CDP-2-C-methyl-D-erythritol 2-phosphate</name>
        <dbReference type="ChEBI" id="CHEBI:57919"/>
    </ligand>
</feature>
<evidence type="ECO:0000256" key="5">
    <source>
        <dbReference type="ARBA" id="ARBA00022679"/>
    </source>
</evidence>
<feature type="site" description="Positions MEP for the nucleophilic attack" evidence="11">
    <location>
        <position position="185"/>
    </location>
</feature>
<feature type="binding site" evidence="11">
    <location>
        <position position="225"/>
    </location>
    <ligand>
        <name>a divalent metal cation</name>
        <dbReference type="ChEBI" id="CHEBI:60240"/>
    </ligand>
</feature>
<feature type="region of interest" description="2-C-methyl-D-erythritol 4-phosphate cytidylyltransferase" evidence="11">
    <location>
        <begin position="1"/>
        <end position="216"/>
    </location>
</feature>
<dbReference type="InterPro" id="IPR036571">
    <property type="entry name" value="MECDP_synthase_sf"/>
</dbReference>
<evidence type="ECO:0000313" key="14">
    <source>
        <dbReference type="EMBL" id="EJF90728.1"/>
    </source>
</evidence>
<dbReference type="STRING" id="1094558.ME5_01129"/>
<name>J0ZQ35_9HYPH</name>
<comment type="pathway">
    <text evidence="3 11">Isoprenoid biosynthesis; isopentenyl diphosphate biosynthesis via DXP pathway; isopentenyl diphosphate from 1-deoxy-D-xylulose 5-phosphate: step 4/6.</text>
</comment>
<dbReference type="SUPFAM" id="SSF69765">
    <property type="entry name" value="IpsF-like"/>
    <property type="match status" value="1"/>
</dbReference>
<feature type="region of interest" description="2-C-methyl-D-erythritol 2,4-cyclodiphosphate synthase" evidence="11">
    <location>
        <begin position="217"/>
        <end position="379"/>
    </location>
</feature>
<feature type="site" description="Transition state stabilizer" evidence="11">
    <location>
        <position position="348"/>
    </location>
</feature>
<comment type="pathway">
    <text evidence="11">Isoprenoid biosynthesis; isopentenyl diphosphate biosynthesis via DXP pathway; isopentenyl diphosphate from 1-deoxy-D-xylulose 5-phosphate: step 2/6.</text>
</comment>
<keyword evidence="6 11" id="KW-0548">Nucleotidyltransferase</keyword>
<dbReference type="HAMAP" id="MF_01520">
    <property type="entry name" value="IspDF"/>
    <property type="match status" value="1"/>
</dbReference>
<evidence type="ECO:0000256" key="8">
    <source>
        <dbReference type="ARBA" id="ARBA00023229"/>
    </source>
</evidence>
<reference evidence="14 15" key="1">
    <citation type="submission" date="2012-03" db="EMBL/GenBank/DDBJ databases">
        <title>The Genome Sequence of Bartonella tamiae Th239.</title>
        <authorList>
            <consortium name="The Broad Institute Genome Sequencing Platform"/>
            <consortium name="The Broad Institute Genome Sequencing Center for Infectious Disease"/>
            <person name="Feldgarden M."/>
            <person name="Kirby J."/>
            <person name="Kosoy M."/>
            <person name="Birtles R."/>
            <person name="Probert W.S."/>
            <person name="Chiaraviglio L."/>
            <person name="Young S.K."/>
            <person name="Zeng Q."/>
            <person name="Gargeya S."/>
            <person name="Fitzgerald M."/>
            <person name="Haas B."/>
            <person name="Abouelleil A."/>
            <person name="Alvarado L."/>
            <person name="Arachchi H.M."/>
            <person name="Berlin A."/>
            <person name="Chapman S.B."/>
            <person name="Gearin G."/>
            <person name="Goldberg J."/>
            <person name="Griggs A."/>
            <person name="Gujja S."/>
            <person name="Hansen M."/>
            <person name="Heiman D."/>
            <person name="Howarth C."/>
            <person name="Larimer J."/>
            <person name="Lui A."/>
            <person name="MacDonald P.J.P."/>
            <person name="McCowen C."/>
            <person name="Montmayeur A."/>
            <person name="Murphy C."/>
            <person name="Neiman D."/>
            <person name="Pearson M."/>
            <person name="Priest M."/>
            <person name="Roberts A."/>
            <person name="Saif S."/>
            <person name="Shea T."/>
            <person name="Sisk P."/>
            <person name="Stolte C."/>
            <person name="Sykes S."/>
            <person name="Wortman J."/>
            <person name="Nusbaum C."/>
            <person name="Birren B."/>
        </authorList>
    </citation>
    <scope>NUCLEOTIDE SEQUENCE [LARGE SCALE GENOMIC DNA]</scope>
    <source>
        <strain evidence="14 15">Th239</strain>
    </source>
</reference>
<dbReference type="GO" id="GO:0046872">
    <property type="term" value="F:metal ion binding"/>
    <property type="evidence" value="ECO:0007669"/>
    <property type="project" value="UniProtKB-KW"/>
</dbReference>
<feature type="binding site" evidence="11">
    <location>
        <begin position="223"/>
        <end position="225"/>
    </location>
    <ligand>
        <name>4-CDP-2-C-methyl-D-erythritol 2-phosphate</name>
        <dbReference type="ChEBI" id="CHEBI:57919"/>
    </ligand>
</feature>
<accession>J0ZQ35</accession>
<dbReference type="HAMAP" id="MF_00107">
    <property type="entry name" value="IspF"/>
    <property type="match status" value="1"/>
</dbReference>
<comment type="similarity">
    <text evidence="11">In the N-terminal section; belongs to the IspD/TarI cytidylyltransferase family. IspD subfamily.</text>
</comment>
<feature type="binding site" evidence="11">
    <location>
        <begin position="347"/>
        <end position="350"/>
    </location>
    <ligand>
        <name>4-CDP-2-C-methyl-D-erythritol 2-phosphate</name>
        <dbReference type="ChEBI" id="CHEBI:57919"/>
    </ligand>
</feature>
<dbReference type="eggNOG" id="COG0245">
    <property type="taxonomic scope" value="Bacteria"/>
</dbReference>
<evidence type="ECO:0000313" key="15">
    <source>
        <dbReference type="Proteomes" id="UP000008952"/>
    </source>
</evidence>